<dbReference type="EMBL" id="BK032665">
    <property type="protein sequence ID" value="DAF53859.1"/>
    <property type="molecule type" value="Genomic_DNA"/>
</dbReference>
<proteinExistence type="predicted"/>
<keyword evidence="1" id="KW-1133">Transmembrane helix</keyword>
<reference evidence="2" key="1">
    <citation type="journal article" date="2021" name="Proc. Natl. Acad. Sci. U.S.A.">
        <title>A Catalog of Tens of Thousands of Viruses from Human Metagenomes Reveals Hidden Associations with Chronic Diseases.</title>
        <authorList>
            <person name="Tisza M.J."/>
            <person name="Buck C.B."/>
        </authorList>
    </citation>
    <scope>NUCLEOTIDE SEQUENCE</scope>
    <source>
        <strain evidence="2">Ctqv63</strain>
    </source>
</reference>
<protein>
    <submittedName>
        <fullName evidence="2">Uncharacterized protein</fullName>
    </submittedName>
</protein>
<keyword evidence="1" id="KW-0472">Membrane</keyword>
<evidence type="ECO:0000313" key="2">
    <source>
        <dbReference type="EMBL" id="DAF53859.1"/>
    </source>
</evidence>
<name>A0A8S5SSS7_9CAUD</name>
<feature type="transmembrane region" description="Helical" evidence="1">
    <location>
        <begin position="21"/>
        <end position="39"/>
    </location>
</feature>
<organism evidence="2">
    <name type="scientific">Siphoviridae sp. ctqv63</name>
    <dbReference type="NCBI Taxonomy" id="2827950"/>
    <lineage>
        <taxon>Viruses</taxon>
        <taxon>Duplodnaviria</taxon>
        <taxon>Heunggongvirae</taxon>
        <taxon>Uroviricota</taxon>
        <taxon>Caudoviricetes</taxon>
    </lineage>
</organism>
<accession>A0A8S5SSS7</accession>
<keyword evidence="1" id="KW-0812">Transmembrane</keyword>
<evidence type="ECO:0000256" key="1">
    <source>
        <dbReference type="SAM" id="Phobius"/>
    </source>
</evidence>
<sequence length="41" mass="5092">MQRYKKGKHSGKFLYNIFYSFSKKHFTLCCFALFFTYILRK</sequence>